<dbReference type="Gene3D" id="3.40.50.1000">
    <property type="entry name" value="HAD superfamily/HAD-like"/>
    <property type="match status" value="1"/>
</dbReference>
<dbReference type="AlphaFoldDB" id="A0A285TIM4"/>
<keyword evidence="6" id="KW-1185">Reference proteome</keyword>
<evidence type="ECO:0000256" key="3">
    <source>
        <dbReference type="ARBA" id="ARBA00022801"/>
    </source>
</evidence>
<reference evidence="5 6" key="1">
    <citation type="submission" date="2017-08" db="EMBL/GenBank/DDBJ databases">
        <authorList>
            <person name="de Groot N.N."/>
        </authorList>
    </citation>
    <scope>NUCLEOTIDE SEQUENCE [LARGE SCALE GENOMIC DNA]</scope>
    <source>
        <strain evidence="5 6">USBA 352</strain>
    </source>
</reference>
<comment type="pathway">
    <text evidence="1 4">Glycan biosynthesis; trehalose biosynthesis.</text>
</comment>
<dbReference type="GO" id="GO:0005992">
    <property type="term" value="P:trehalose biosynthetic process"/>
    <property type="evidence" value="ECO:0007669"/>
    <property type="project" value="UniProtKB-UniPathway"/>
</dbReference>
<comment type="catalytic activity">
    <reaction evidence="4">
        <text>alpha,alpha-trehalose 6-phosphate + H2O = alpha,alpha-trehalose + phosphate</text>
        <dbReference type="Rhea" id="RHEA:23420"/>
        <dbReference type="ChEBI" id="CHEBI:15377"/>
        <dbReference type="ChEBI" id="CHEBI:16551"/>
        <dbReference type="ChEBI" id="CHEBI:43474"/>
        <dbReference type="ChEBI" id="CHEBI:58429"/>
        <dbReference type="EC" id="3.1.3.12"/>
    </reaction>
</comment>
<dbReference type="EC" id="3.1.3.12" evidence="4"/>
<dbReference type="CDD" id="cd01627">
    <property type="entry name" value="HAD_TPP"/>
    <property type="match status" value="1"/>
</dbReference>
<gene>
    <name evidence="5" type="ORF">SAMN05421512_111211</name>
</gene>
<dbReference type="PANTHER" id="PTHR43768:SF3">
    <property type="entry name" value="TREHALOSE 6-PHOSPHATE PHOSPHATASE"/>
    <property type="match status" value="1"/>
</dbReference>
<comment type="function">
    <text evidence="4">Removes the phosphate from trehalose 6-phosphate to produce free trehalose.</text>
</comment>
<dbReference type="EMBL" id="OBML01000011">
    <property type="protein sequence ID" value="SOC22034.1"/>
    <property type="molecule type" value="Genomic_DNA"/>
</dbReference>
<dbReference type="NCBIfam" id="TIGR00685">
    <property type="entry name" value="T6PP"/>
    <property type="match status" value="1"/>
</dbReference>
<dbReference type="NCBIfam" id="TIGR01484">
    <property type="entry name" value="HAD-SF-IIB"/>
    <property type="match status" value="1"/>
</dbReference>
<dbReference type="GO" id="GO:0046872">
    <property type="term" value="F:metal ion binding"/>
    <property type="evidence" value="ECO:0007669"/>
    <property type="project" value="UniProtKB-KW"/>
</dbReference>
<dbReference type="Proteomes" id="UP000219331">
    <property type="component" value="Unassembled WGS sequence"/>
</dbReference>
<evidence type="ECO:0000256" key="2">
    <source>
        <dbReference type="ARBA" id="ARBA00008770"/>
    </source>
</evidence>
<evidence type="ECO:0000256" key="1">
    <source>
        <dbReference type="ARBA" id="ARBA00005199"/>
    </source>
</evidence>
<evidence type="ECO:0000256" key="4">
    <source>
        <dbReference type="RuleBase" id="RU361117"/>
    </source>
</evidence>
<dbReference type="PANTHER" id="PTHR43768">
    <property type="entry name" value="TREHALOSE 6-PHOSPHATE PHOSPHATASE"/>
    <property type="match status" value="1"/>
</dbReference>
<proteinExistence type="inferred from homology"/>
<dbReference type="Pfam" id="PF02358">
    <property type="entry name" value="Trehalose_PPase"/>
    <property type="match status" value="1"/>
</dbReference>
<dbReference type="InterPro" id="IPR023214">
    <property type="entry name" value="HAD_sf"/>
</dbReference>
<dbReference type="Gene3D" id="3.30.70.1020">
    <property type="entry name" value="Trehalose-6-phosphate phosphatase related protein, domain 2"/>
    <property type="match status" value="1"/>
</dbReference>
<keyword evidence="4" id="KW-0460">Magnesium</keyword>
<dbReference type="STRING" id="538381.GCA_001696535_01638"/>
<dbReference type="InterPro" id="IPR044651">
    <property type="entry name" value="OTSB-like"/>
</dbReference>
<organism evidence="5 6">
    <name type="scientific">Stappia indica</name>
    <dbReference type="NCBI Taxonomy" id="538381"/>
    <lineage>
        <taxon>Bacteria</taxon>
        <taxon>Pseudomonadati</taxon>
        <taxon>Pseudomonadota</taxon>
        <taxon>Alphaproteobacteria</taxon>
        <taxon>Hyphomicrobiales</taxon>
        <taxon>Stappiaceae</taxon>
        <taxon>Stappia</taxon>
    </lineage>
</organism>
<dbReference type="UniPathway" id="UPA00299"/>
<dbReference type="InterPro" id="IPR036412">
    <property type="entry name" value="HAD-like_sf"/>
</dbReference>
<comment type="similarity">
    <text evidence="2 4">Belongs to the trehalose phosphatase family.</text>
</comment>
<dbReference type="InterPro" id="IPR006379">
    <property type="entry name" value="HAD-SF_hydro_IIB"/>
</dbReference>
<keyword evidence="4" id="KW-0479">Metal-binding</keyword>
<evidence type="ECO:0000313" key="5">
    <source>
        <dbReference type="EMBL" id="SOC22034.1"/>
    </source>
</evidence>
<sequence length="251" mass="26519">MNAPPPVTDDIALFLDFDGTLVEIARTPDAVEASRATIACLEGLVAHLGGALAIVSGRPIREIDHYLAPLRLPCAGLHGLETRLHPDKDVERAPVGPEIEALKAALAGSGLLGRGVSIEDKGPAIAVHYRIAPDCEEAVVEVMQAAVAELPDLHLVRGKMVVEAKPAFRDKGWAVGTFMDLSPFRGRTPVFVGDDVTDEDGIRAAEAVGGFGVKVGTAESLARFRISDVKGVRDWLALGLPAKAQARTQNS</sequence>
<evidence type="ECO:0000313" key="6">
    <source>
        <dbReference type="Proteomes" id="UP000219331"/>
    </source>
</evidence>
<keyword evidence="3 4" id="KW-0378">Hydrolase</keyword>
<dbReference type="GO" id="GO:0004805">
    <property type="term" value="F:trehalose-phosphatase activity"/>
    <property type="evidence" value="ECO:0007669"/>
    <property type="project" value="UniProtKB-EC"/>
</dbReference>
<dbReference type="InterPro" id="IPR003337">
    <property type="entry name" value="Trehalose_PPase"/>
</dbReference>
<accession>A0A285TIM4</accession>
<name>A0A285TIM4_9HYPH</name>
<dbReference type="SUPFAM" id="SSF56784">
    <property type="entry name" value="HAD-like"/>
    <property type="match status" value="1"/>
</dbReference>
<comment type="cofactor">
    <cofactor evidence="4">
        <name>Mg(2+)</name>
        <dbReference type="ChEBI" id="CHEBI:18420"/>
    </cofactor>
</comment>
<protein>
    <recommendedName>
        <fullName evidence="4">Trehalose 6-phosphate phosphatase</fullName>
        <ecNumber evidence="4">3.1.3.12</ecNumber>
    </recommendedName>
</protein>
<dbReference type="RefSeq" id="WP_208980411.1">
    <property type="nucleotide sequence ID" value="NZ_OBML01000011.1"/>
</dbReference>